<dbReference type="PROSITE" id="PS51384">
    <property type="entry name" value="FAD_FR"/>
    <property type="match status" value="1"/>
</dbReference>
<dbReference type="Gene3D" id="2.40.30.10">
    <property type="entry name" value="Translation factors"/>
    <property type="match status" value="1"/>
</dbReference>
<dbReference type="Pfam" id="PF03473">
    <property type="entry name" value="MOSC"/>
    <property type="match status" value="1"/>
</dbReference>
<evidence type="ECO:0000259" key="1">
    <source>
        <dbReference type="PROSITE" id="PS51340"/>
    </source>
</evidence>
<evidence type="ECO:0000313" key="3">
    <source>
        <dbReference type="EMBL" id="CAK7234523.1"/>
    </source>
</evidence>
<dbReference type="Proteomes" id="UP001642405">
    <property type="component" value="Unassembled WGS sequence"/>
</dbReference>
<dbReference type="SUPFAM" id="SSF52343">
    <property type="entry name" value="Ferredoxin reductase-like, C-terminal NADP-linked domain"/>
    <property type="match status" value="1"/>
</dbReference>
<dbReference type="SUPFAM" id="SSF50800">
    <property type="entry name" value="PK beta-barrel domain-like"/>
    <property type="match status" value="1"/>
</dbReference>
<accession>A0ABP0CR24</accession>
<comment type="caution">
    <text evidence="3">The sequence shown here is derived from an EMBL/GenBank/DDBJ whole genome shotgun (WGS) entry which is preliminary data.</text>
</comment>
<organism evidence="3 4">
    <name type="scientific">Sporothrix curviconia</name>
    <dbReference type="NCBI Taxonomy" id="1260050"/>
    <lineage>
        <taxon>Eukaryota</taxon>
        <taxon>Fungi</taxon>
        <taxon>Dikarya</taxon>
        <taxon>Ascomycota</taxon>
        <taxon>Pezizomycotina</taxon>
        <taxon>Sordariomycetes</taxon>
        <taxon>Sordariomycetidae</taxon>
        <taxon>Ophiostomatales</taxon>
        <taxon>Ophiostomataceae</taxon>
        <taxon>Sporothrix</taxon>
    </lineage>
</organism>
<keyword evidence="4" id="KW-1185">Reference proteome</keyword>
<proteinExistence type="predicted"/>
<dbReference type="InterPro" id="IPR017938">
    <property type="entry name" value="Riboflavin_synthase-like_b-brl"/>
</dbReference>
<evidence type="ECO:0000259" key="2">
    <source>
        <dbReference type="PROSITE" id="PS51384"/>
    </source>
</evidence>
<dbReference type="InterPro" id="IPR011037">
    <property type="entry name" value="Pyrv_Knase-like_insert_dom_sf"/>
</dbReference>
<dbReference type="InterPro" id="IPR052353">
    <property type="entry name" value="Benzoxazolinone_Detox_Enz"/>
</dbReference>
<dbReference type="SUPFAM" id="SSF63380">
    <property type="entry name" value="Riboflavin synthase domain-like"/>
    <property type="match status" value="1"/>
</dbReference>
<dbReference type="EMBL" id="CAWUHB010000086">
    <property type="protein sequence ID" value="CAK7234523.1"/>
    <property type="molecule type" value="Genomic_DNA"/>
</dbReference>
<dbReference type="PROSITE" id="PS51340">
    <property type="entry name" value="MOSC"/>
    <property type="match status" value="1"/>
</dbReference>
<dbReference type="Gene3D" id="3.40.50.80">
    <property type="entry name" value="Nucleotide-binding domain of ferredoxin-NADP reductase (FNR) module"/>
    <property type="match status" value="1"/>
</dbReference>
<dbReference type="Gene3D" id="2.40.33.20">
    <property type="entry name" value="PK beta-barrel domain-like"/>
    <property type="match status" value="1"/>
</dbReference>
<gene>
    <name evidence="3" type="ORF">SCUCBS95973_008964</name>
</gene>
<dbReference type="PANTHER" id="PTHR30212">
    <property type="entry name" value="PROTEIN YIIM"/>
    <property type="match status" value="1"/>
</dbReference>
<dbReference type="InterPro" id="IPR017927">
    <property type="entry name" value="FAD-bd_FR_type"/>
</dbReference>
<dbReference type="InterPro" id="IPR005302">
    <property type="entry name" value="MoCF_Sase_C"/>
</dbReference>
<name>A0ABP0CR24_9PEZI</name>
<evidence type="ECO:0000313" key="4">
    <source>
        <dbReference type="Proteomes" id="UP001642405"/>
    </source>
</evidence>
<dbReference type="PANTHER" id="PTHR30212:SF2">
    <property type="entry name" value="PROTEIN YIIM"/>
    <property type="match status" value="1"/>
</dbReference>
<reference evidence="3 4" key="1">
    <citation type="submission" date="2024-01" db="EMBL/GenBank/DDBJ databases">
        <authorList>
            <person name="Allen C."/>
            <person name="Tagirdzhanova G."/>
        </authorList>
    </citation>
    <scope>NUCLEOTIDE SEQUENCE [LARGE SCALE GENOMIC DNA]</scope>
</reference>
<dbReference type="InterPro" id="IPR039261">
    <property type="entry name" value="FNR_nucleotide-bd"/>
</dbReference>
<feature type="domain" description="FAD-binding FR-type" evidence="2">
    <location>
        <begin position="231"/>
        <end position="335"/>
    </location>
</feature>
<protein>
    <submittedName>
        <fullName evidence="3">Uncharacterized protein</fullName>
    </submittedName>
</protein>
<sequence length="480" mass="53669">MDVVAVSVSMPQTVEMNGAAVVTSIIHEPITDPDAFIELSSNGIVGNETEVHDGPVYAFFAEHYDHWSRTLGIDRSEWGWCHWGENITFRCPSTPPVTEWDLHLGDVWQVGATCLQVCGGRIPCFKLAWRCGQDDQWLRPLSESGFVGAYFRVQKPGRVYPGDKPTLISKAGETIDMATVCRIGFGIQLETRDTLDLLAKHPTLLGLNRWIFNGKLSALRDKELEGHKTWKGWRTVRISRFETACVDGSVASFYLEPVEGQPLAYYLPGQFVSVRMPTGDVRCWSLSDWPRDVSAITEFRVSIKRQAGASRWMHDCAVLVTELEIMAPAGAFTLDRSQTVLPRQVYFSATVGITPILAMLKVHSTHPVMDMTPGVWIHVTTDARSIPFQGEWVEIQRRHPYLQRQVFCTRPGPDDVLGKDYDVAGRPTLDTLMPLIGVVFKANPFKVKVIQVDASMSSVYICGSTSFETSIRDVLATPLY</sequence>
<feature type="domain" description="MOSC" evidence="1">
    <location>
        <begin position="28"/>
        <end position="168"/>
    </location>
</feature>